<dbReference type="Proteomes" id="UP000002772">
    <property type="component" value="Unassembled WGS sequence"/>
</dbReference>
<feature type="transmembrane region" description="Helical" evidence="6">
    <location>
        <begin position="290"/>
        <end position="313"/>
    </location>
</feature>
<dbReference type="eggNOG" id="COG0577">
    <property type="taxonomic scope" value="Bacteria"/>
</dbReference>
<evidence type="ECO:0000259" key="8">
    <source>
        <dbReference type="Pfam" id="PF12704"/>
    </source>
</evidence>
<dbReference type="Pfam" id="PF02687">
    <property type="entry name" value="FtsX"/>
    <property type="match status" value="2"/>
</dbReference>
<dbReference type="InterPro" id="IPR025857">
    <property type="entry name" value="MacB_PCD"/>
</dbReference>
<dbReference type="STRING" id="688246.Premu_0911"/>
<keyword evidence="4 6" id="KW-1133">Transmembrane helix</keyword>
<feature type="transmembrane region" description="Helical" evidence="6">
    <location>
        <begin position="381"/>
        <end position="404"/>
    </location>
</feature>
<feature type="domain" description="ABC3 transporter permease C-terminal" evidence="7">
    <location>
        <begin position="669"/>
        <end position="781"/>
    </location>
</feature>
<evidence type="ECO:0000256" key="1">
    <source>
        <dbReference type="ARBA" id="ARBA00004651"/>
    </source>
</evidence>
<evidence type="ECO:0000313" key="10">
    <source>
        <dbReference type="Proteomes" id="UP000002772"/>
    </source>
</evidence>
<keyword evidence="2" id="KW-1003">Cell membrane</keyword>
<dbReference type="RefSeq" id="WP_007573448.1">
    <property type="nucleotide sequence ID" value="NZ_BPTS01000001.1"/>
</dbReference>
<dbReference type="GO" id="GO:0005886">
    <property type="term" value="C:plasma membrane"/>
    <property type="evidence" value="ECO:0007669"/>
    <property type="project" value="UniProtKB-SubCell"/>
</dbReference>
<protein>
    <recommendedName>
        <fullName evidence="11">ABC3 transporter permease protein domain-containing protein</fullName>
    </recommendedName>
</protein>
<name>F8N7E0_9BACT</name>
<dbReference type="HOGENOM" id="CLU_008713_1_1_10"/>
<feature type="transmembrane region" description="Helical" evidence="6">
    <location>
        <begin position="748"/>
        <end position="769"/>
    </location>
</feature>
<evidence type="ECO:0000259" key="7">
    <source>
        <dbReference type="Pfam" id="PF02687"/>
    </source>
</evidence>
<dbReference type="InterPro" id="IPR003838">
    <property type="entry name" value="ABC3_permease_C"/>
</dbReference>
<dbReference type="GO" id="GO:0022857">
    <property type="term" value="F:transmembrane transporter activity"/>
    <property type="evidence" value="ECO:0007669"/>
    <property type="project" value="TreeGrafter"/>
</dbReference>
<feature type="transmembrane region" description="Helical" evidence="6">
    <location>
        <begin position="334"/>
        <end position="361"/>
    </location>
</feature>
<feature type="transmembrane region" description="Helical" evidence="6">
    <location>
        <begin position="425"/>
        <end position="448"/>
    </location>
</feature>
<keyword evidence="3 6" id="KW-0812">Transmembrane</keyword>
<feature type="transmembrane region" description="Helical" evidence="6">
    <location>
        <begin position="669"/>
        <end position="690"/>
    </location>
</feature>
<proteinExistence type="predicted"/>
<feature type="transmembrane region" description="Helical" evidence="6">
    <location>
        <begin position="718"/>
        <end position="736"/>
    </location>
</feature>
<accession>F8N7E0</accession>
<evidence type="ECO:0000256" key="6">
    <source>
        <dbReference type="SAM" id="Phobius"/>
    </source>
</evidence>
<feature type="domain" description="MacB-like periplasmic core" evidence="8">
    <location>
        <begin position="17"/>
        <end position="202"/>
    </location>
</feature>
<evidence type="ECO:0000256" key="2">
    <source>
        <dbReference type="ARBA" id="ARBA00022475"/>
    </source>
</evidence>
<feature type="transmembrane region" description="Helical" evidence="6">
    <location>
        <begin position="21"/>
        <end position="39"/>
    </location>
</feature>
<feature type="domain" description="ABC3 transporter permease C-terminal" evidence="7">
    <location>
        <begin position="293"/>
        <end position="410"/>
    </location>
</feature>
<evidence type="ECO:0000256" key="3">
    <source>
        <dbReference type="ARBA" id="ARBA00022692"/>
    </source>
</evidence>
<keyword evidence="10" id="KW-1185">Reference proteome</keyword>
<dbReference type="PANTHER" id="PTHR30572:SF18">
    <property type="entry name" value="ABC-TYPE MACROLIDE FAMILY EXPORT SYSTEM PERMEASE COMPONENT 2"/>
    <property type="match status" value="1"/>
</dbReference>
<dbReference type="InterPro" id="IPR050250">
    <property type="entry name" value="Macrolide_Exporter_MacB"/>
</dbReference>
<dbReference type="PANTHER" id="PTHR30572">
    <property type="entry name" value="MEMBRANE COMPONENT OF TRANSPORTER-RELATED"/>
    <property type="match status" value="1"/>
</dbReference>
<dbReference type="AlphaFoldDB" id="F8N7E0"/>
<dbReference type="OrthoDB" id="973976at2"/>
<evidence type="ECO:0000256" key="5">
    <source>
        <dbReference type="ARBA" id="ARBA00023136"/>
    </source>
</evidence>
<sequence>MSLKSYFIFLSRNKAYTAINVFGLSLSMMFVILIGVYTWQEYHVNSQYPKADRLLVYGMDMSQDGAVERSSGGHWRLQKYFKSRYPEIESSCAIYGGKGIYEGSFLDNGHQAHSYPMLFVDSTFFSLLDIPMVLGDARTALADRNSAVVTDDFARRIFGSPQRAMGKRLEWVGNSRFRITGVIAPIGHSSIRQADIIVRFEHMTSVNPAQTSEGLNNATGTELLFLQREGAHLEDKTADMDSYQRQFFWIFKPDMSISVHTSLTPFSKYYFTKFDGVASFRLGDPTLVNVLFVVGLVILLFAVFNYVNLTNAISDRRAREMAMRRLVGARGRDVVWRLIAESMLLCGVSMVLAIVLSWVAAPYAAQLLDTDLDLSLICSPLAVLALVLFTVVLGIIAGMLPAAVISRAKPINIVRGTFHFRTRGWWGKSFIVVQNTATIVLIAMAFGMSRQIHHMITADRGFNTKSIVYVPIQADHKNVDAWYDGLRQLPQVVDAAACAGTPYDGGNNNMFTYGKKSISLQTIYGDKHFMKLFGLKATHLTGLKDSLGGDEYVNRQLLAEEGLPLNSRFYYVNSNRRENVSGILPDFTIRTLDSEQHPLSIAIYGDSLRYEQWGTAIQVQGDPVTAYESILWLFKKIFHGDLELDTPYLDQQIARDYQSETRVATILKLFSAIAVVISMLGLIAMSTYYIESRRREIAVRKVFGSTSGEVSRRFIRQFMSYVGLAFIIAVPLYLWQMGSWISQYNHRIVWWPWILVSATIVFLVSYAAVAIQTWQAARGNPAENIQQE</sequence>
<evidence type="ECO:0008006" key="11">
    <source>
        <dbReference type="Google" id="ProtNLM"/>
    </source>
</evidence>
<keyword evidence="5 6" id="KW-0472">Membrane</keyword>
<reference evidence="10" key="1">
    <citation type="journal article" date="2011" name="Stand. Genomic Sci.">
        <title>Non-contiguous finished genome sequence of the opportunistic oral pathogen Prevotella multisaccharivorax type strain (PPPA20).</title>
        <authorList>
            <person name="Pati A."/>
            <person name="Gronow S."/>
            <person name="Lu M."/>
            <person name="Lapidus A."/>
            <person name="Nolan M."/>
            <person name="Lucas S."/>
            <person name="Hammon N."/>
            <person name="Deshpande S."/>
            <person name="Cheng J.F."/>
            <person name="Tapia R."/>
            <person name="Han C."/>
            <person name="Goodwin L."/>
            <person name="Pitluck S."/>
            <person name="Liolios K."/>
            <person name="Pagani I."/>
            <person name="Mavromatis K."/>
            <person name="Mikhailova N."/>
            <person name="Huntemann M."/>
            <person name="Chen A."/>
            <person name="Palaniappan K."/>
            <person name="Land M."/>
            <person name="Hauser L."/>
            <person name="Detter J.C."/>
            <person name="Brambilla E.M."/>
            <person name="Rohde M."/>
            <person name="Goker M."/>
            <person name="Woyke T."/>
            <person name="Bristow J."/>
            <person name="Eisen J.A."/>
            <person name="Markowitz V."/>
            <person name="Hugenholtz P."/>
            <person name="Kyrpides N.C."/>
            <person name="Klenk H.P."/>
            <person name="Ivanova N."/>
        </authorList>
    </citation>
    <scope>NUCLEOTIDE SEQUENCE [LARGE SCALE GENOMIC DNA]</scope>
    <source>
        <strain evidence="10">DSM 17128</strain>
    </source>
</reference>
<dbReference type="EMBL" id="GL945017">
    <property type="protein sequence ID" value="EGN56367.1"/>
    <property type="molecule type" value="Genomic_DNA"/>
</dbReference>
<gene>
    <name evidence="9" type="ORF">Premu_0911</name>
</gene>
<evidence type="ECO:0000256" key="4">
    <source>
        <dbReference type="ARBA" id="ARBA00022989"/>
    </source>
</evidence>
<organism evidence="9 10">
    <name type="scientific">Hallella multisaccharivorax DSM 17128</name>
    <dbReference type="NCBI Taxonomy" id="688246"/>
    <lineage>
        <taxon>Bacteria</taxon>
        <taxon>Pseudomonadati</taxon>
        <taxon>Bacteroidota</taxon>
        <taxon>Bacteroidia</taxon>
        <taxon>Bacteroidales</taxon>
        <taxon>Prevotellaceae</taxon>
        <taxon>Hallella</taxon>
    </lineage>
</organism>
<dbReference type="Pfam" id="PF12704">
    <property type="entry name" value="MacB_PCD"/>
    <property type="match status" value="1"/>
</dbReference>
<evidence type="ECO:0000313" key="9">
    <source>
        <dbReference type="EMBL" id="EGN56367.1"/>
    </source>
</evidence>
<comment type="subcellular location">
    <subcellularLocation>
        <location evidence="1">Cell membrane</location>
        <topology evidence="1">Multi-pass membrane protein</topology>
    </subcellularLocation>
</comment>